<keyword evidence="9" id="KW-0966">Cell projection</keyword>
<gene>
    <name evidence="14" type="primary">drc3</name>
</gene>
<keyword evidence="5" id="KW-0282">Flagellum</keyword>
<evidence type="ECO:0000313" key="13">
    <source>
        <dbReference type="Proteomes" id="UP000695023"/>
    </source>
</evidence>
<dbReference type="SUPFAM" id="SSF52058">
    <property type="entry name" value="L domain-like"/>
    <property type="match status" value="1"/>
</dbReference>
<sequence>MSSEYIISEPTSMDKEILQHAVQEQFKPDHILRFPDASQIHFNEVQKLRLEYKNILKIDHLWDFSSLSKLELNNNAIEKIQGLDHLVNLTWLNLSFNQIEKIEGLECVQKLEVLNLSNNKISVIENMDTLENLTHFFISNNLIGQLDNVLYLRKFKNLAAFNLFGNPFLNEGDYRFFIAGYFPKLMFLDSRILDQKTRKEASIKYHYVLEKMRLEELELHQADEARQRHEAELKLHRDAFVEFLNGSYLFRTMFKDDPKAQTLHCAPGVDSLIQRFEHQMGELCTQLFERGLAEHKRRETEVKSFFSCQEKAVTDCQEKASQMLAKFNHEHKERTEELQQLSDPEVRKVKIDHCNGEINRLCKNLMTLEFQLVSEMEEKIKTFESRISDMVRHFSEITFSHCRDLEDDYYQKMQIVAAKILQTVARDARKEDLPDDVIMLFEDRDAVIDALATAHDNHLLKINDRETQLTTGISAWKEALIKGVENIRDEELKRNRMNISDIHRYVDNLREQLEELI</sequence>
<keyword evidence="4" id="KW-0677">Repeat</keyword>
<protein>
    <recommendedName>
        <fullName evidence="11">Dynein regulatory complex subunit 3</fullName>
    </recommendedName>
</protein>
<dbReference type="Proteomes" id="UP000695023">
    <property type="component" value="Unplaced"/>
</dbReference>
<evidence type="ECO:0000256" key="7">
    <source>
        <dbReference type="ARBA" id="ARBA00023069"/>
    </source>
</evidence>
<evidence type="ECO:0000313" key="14">
    <source>
        <dbReference type="RefSeq" id="XP_005734761.1"/>
    </source>
</evidence>
<keyword evidence="13" id="KW-1185">Reference proteome</keyword>
<comment type="similarity">
    <text evidence="10">Belongs to the DRC3 family.</text>
</comment>
<dbReference type="PROSITE" id="PS51450">
    <property type="entry name" value="LRR"/>
    <property type="match status" value="3"/>
</dbReference>
<evidence type="ECO:0000256" key="12">
    <source>
        <dbReference type="SAM" id="Coils"/>
    </source>
</evidence>
<accession>A0A9Y3R458</accession>
<evidence type="ECO:0000256" key="4">
    <source>
        <dbReference type="ARBA" id="ARBA00022737"/>
    </source>
</evidence>
<organism evidence="13 14">
    <name type="scientific">Pundamilia nyererei</name>
    <dbReference type="NCBI Taxonomy" id="303518"/>
    <lineage>
        <taxon>Eukaryota</taxon>
        <taxon>Metazoa</taxon>
        <taxon>Chordata</taxon>
        <taxon>Craniata</taxon>
        <taxon>Vertebrata</taxon>
        <taxon>Euteleostomi</taxon>
        <taxon>Actinopterygii</taxon>
        <taxon>Neopterygii</taxon>
        <taxon>Teleostei</taxon>
        <taxon>Neoteleostei</taxon>
        <taxon>Acanthomorphata</taxon>
        <taxon>Ovalentaria</taxon>
        <taxon>Cichlomorphae</taxon>
        <taxon>Cichliformes</taxon>
        <taxon>Cichlidae</taxon>
        <taxon>African cichlids</taxon>
        <taxon>Pseudocrenilabrinae</taxon>
        <taxon>Haplochromini</taxon>
        <taxon>Pundamilia</taxon>
    </lineage>
</organism>
<keyword evidence="3" id="KW-0433">Leucine-rich repeat</keyword>
<dbReference type="Gene3D" id="3.80.10.10">
    <property type="entry name" value="Ribonuclease Inhibitor"/>
    <property type="match status" value="1"/>
</dbReference>
<keyword evidence="6 12" id="KW-0175">Coiled coil</keyword>
<proteinExistence type="inferred from homology"/>
<evidence type="ECO:0000256" key="6">
    <source>
        <dbReference type="ARBA" id="ARBA00023054"/>
    </source>
</evidence>
<evidence type="ECO:0000256" key="9">
    <source>
        <dbReference type="ARBA" id="ARBA00023273"/>
    </source>
</evidence>
<evidence type="ECO:0000256" key="2">
    <source>
        <dbReference type="ARBA" id="ARBA00022490"/>
    </source>
</evidence>
<dbReference type="InterPro" id="IPR001611">
    <property type="entry name" value="Leu-rich_rpt"/>
</dbReference>
<dbReference type="CTD" id="83450"/>
<dbReference type="InterPro" id="IPR050576">
    <property type="entry name" value="Cilia_flagella_integrity"/>
</dbReference>
<dbReference type="RefSeq" id="XP_005734761.1">
    <property type="nucleotide sequence ID" value="XM_005734704.1"/>
</dbReference>
<name>A0A9Y3R458_9CICH</name>
<reference evidence="14" key="1">
    <citation type="submission" date="2025-08" db="UniProtKB">
        <authorList>
            <consortium name="RefSeq"/>
        </authorList>
    </citation>
    <scope>IDENTIFICATION</scope>
</reference>
<dbReference type="SMART" id="SM00365">
    <property type="entry name" value="LRR_SD22"/>
    <property type="match status" value="4"/>
</dbReference>
<comment type="subcellular location">
    <subcellularLocation>
        <location evidence="1">Cytoplasm</location>
        <location evidence="1">Cytoskeleton</location>
        <location evidence="1">Flagellum axoneme</location>
    </subcellularLocation>
</comment>
<evidence type="ECO:0000256" key="1">
    <source>
        <dbReference type="ARBA" id="ARBA00004611"/>
    </source>
</evidence>
<dbReference type="InterPro" id="IPR032675">
    <property type="entry name" value="LRR_dom_sf"/>
</dbReference>
<dbReference type="GO" id="GO:0005929">
    <property type="term" value="C:cilium"/>
    <property type="evidence" value="ECO:0007669"/>
    <property type="project" value="TreeGrafter"/>
</dbReference>
<evidence type="ECO:0000256" key="10">
    <source>
        <dbReference type="ARBA" id="ARBA00038378"/>
    </source>
</evidence>
<evidence type="ECO:0000256" key="3">
    <source>
        <dbReference type="ARBA" id="ARBA00022614"/>
    </source>
</evidence>
<dbReference type="PANTHER" id="PTHR45973">
    <property type="entry name" value="PROTEIN PHOSPHATASE 1 REGULATORY SUBUNIT SDS22-RELATED"/>
    <property type="match status" value="1"/>
</dbReference>
<dbReference type="AlphaFoldDB" id="A0A9Y3R458"/>
<evidence type="ECO:0000256" key="8">
    <source>
        <dbReference type="ARBA" id="ARBA00023212"/>
    </source>
</evidence>
<keyword evidence="7" id="KW-0969">Cilium</keyword>
<keyword evidence="2" id="KW-0963">Cytoplasm</keyword>
<evidence type="ECO:0000256" key="5">
    <source>
        <dbReference type="ARBA" id="ARBA00022846"/>
    </source>
</evidence>
<keyword evidence="8" id="KW-0206">Cytoskeleton</keyword>
<feature type="coiled-coil region" evidence="12">
    <location>
        <begin position="212"/>
        <end position="239"/>
    </location>
</feature>
<dbReference type="PANTHER" id="PTHR45973:SF12">
    <property type="entry name" value="DYNEIN REGULATORY COMPLEX SUBUNIT 3"/>
    <property type="match status" value="1"/>
</dbReference>
<dbReference type="Pfam" id="PF14580">
    <property type="entry name" value="LRR_9"/>
    <property type="match status" value="1"/>
</dbReference>
<evidence type="ECO:0000256" key="11">
    <source>
        <dbReference type="ARBA" id="ARBA00040950"/>
    </source>
</evidence>